<proteinExistence type="predicted"/>
<dbReference type="RefSeq" id="XP_002910246.1">
    <property type="nucleotide sequence ID" value="XM_002910200.1"/>
</dbReference>
<name>D6RQD6_COPC7</name>
<gene>
    <name evidence="1" type="ORF">CC1G_15676</name>
</gene>
<reference evidence="1 2" key="1">
    <citation type="journal article" date="2010" name="Proc. Natl. Acad. Sci. U.S.A.">
        <title>Insights into evolution of multicellular fungi from the assembled chromosomes of the mushroom Coprinopsis cinerea (Coprinus cinereus).</title>
        <authorList>
            <person name="Stajich J.E."/>
            <person name="Wilke S.K."/>
            <person name="Ahren D."/>
            <person name="Au C.H."/>
            <person name="Birren B.W."/>
            <person name="Borodovsky M."/>
            <person name="Burns C."/>
            <person name="Canback B."/>
            <person name="Casselton L.A."/>
            <person name="Cheng C.K."/>
            <person name="Deng J."/>
            <person name="Dietrich F.S."/>
            <person name="Fargo D.C."/>
            <person name="Farman M.L."/>
            <person name="Gathman A.C."/>
            <person name="Goldberg J."/>
            <person name="Guigo R."/>
            <person name="Hoegger P.J."/>
            <person name="Hooker J.B."/>
            <person name="Huggins A."/>
            <person name="James T.Y."/>
            <person name="Kamada T."/>
            <person name="Kilaru S."/>
            <person name="Kodira C."/>
            <person name="Kues U."/>
            <person name="Kupfer D."/>
            <person name="Kwan H.S."/>
            <person name="Lomsadze A."/>
            <person name="Li W."/>
            <person name="Lilly W.W."/>
            <person name="Ma L.J."/>
            <person name="Mackey A.J."/>
            <person name="Manning G."/>
            <person name="Martin F."/>
            <person name="Muraguchi H."/>
            <person name="Natvig D.O."/>
            <person name="Palmerini H."/>
            <person name="Ramesh M.A."/>
            <person name="Rehmeyer C.J."/>
            <person name="Roe B.A."/>
            <person name="Shenoy N."/>
            <person name="Stanke M."/>
            <person name="Ter-Hovhannisyan V."/>
            <person name="Tunlid A."/>
            <person name="Velagapudi R."/>
            <person name="Vision T.J."/>
            <person name="Zeng Q."/>
            <person name="Zolan M.E."/>
            <person name="Pukkila P.J."/>
        </authorList>
    </citation>
    <scope>NUCLEOTIDE SEQUENCE [LARGE SCALE GENOMIC DNA]</scope>
    <source>
        <strain evidence="2">Okayama-7 / 130 / ATCC MYA-4618 / FGSC 9003</strain>
    </source>
</reference>
<dbReference type="AlphaFoldDB" id="D6RQD6"/>
<keyword evidence="2" id="KW-1185">Reference proteome</keyword>
<organism evidence="1 2">
    <name type="scientific">Coprinopsis cinerea (strain Okayama-7 / 130 / ATCC MYA-4618 / FGSC 9003)</name>
    <name type="common">Inky cap fungus</name>
    <name type="synonym">Hormographiella aspergillata</name>
    <dbReference type="NCBI Taxonomy" id="240176"/>
    <lineage>
        <taxon>Eukaryota</taxon>
        <taxon>Fungi</taxon>
        <taxon>Dikarya</taxon>
        <taxon>Basidiomycota</taxon>
        <taxon>Agaricomycotina</taxon>
        <taxon>Agaricomycetes</taxon>
        <taxon>Agaricomycetidae</taxon>
        <taxon>Agaricales</taxon>
        <taxon>Agaricineae</taxon>
        <taxon>Psathyrellaceae</taxon>
        <taxon>Coprinopsis</taxon>
    </lineage>
</organism>
<dbReference type="InParanoid" id="D6RQD6"/>
<comment type="caution">
    <text evidence="1">The sequence shown here is derived from an EMBL/GenBank/DDBJ whole genome shotgun (WGS) entry which is preliminary data.</text>
</comment>
<accession>D6RQD6</accession>
<dbReference type="KEGG" id="cci:CC1G_15676"/>
<dbReference type="GeneID" id="9379660"/>
<dbReference type="EMBL" id="AACS02000011">
    <property type="protein sequence ID" value="EFI26752.1"/>
    <property type="molecule type" value="Genomic_DNA"/>
</dbReference>
<dbReference type="VEuPathDB" id="FungiDB:CC1G_15676"/>
<dbReference type="Proteomes" id="UP000001861">
    <property type="component" value="Unassembled WGS sequence"/>
</dbReference>
<sequence length="256" mass="29306">MSRALGNLEENTKLLASCAAEVSRGLAVIGNDTLPNRHRKLDTVFSEIQEVIMAWSEQESQVDLCKMRKYEALIAVQTITCTNEELIWKLESQTREERREALRSQGYWIADSDPYDPLEESKQFMSRALGNLEENTKLLASCAAEVSRGLAVIGNDTLPNRHRKLDTVFSEIQEVIMAWSEQESQVDLCKMRKYEALIAVEDPRRNMAEKDRKRVEEEEDGKMAMFELEVEEKARATYLGALELRSIILSSYGVHR</sequence>
<dbReference type="HOGENOM" id="CLU_1085920_0_0_1"/>
<protein>
    <submittedName>
        <fullName evidence="1">Uncharacterized protein</fullName>
    </submittedName>
</protein>
<evidence type="ECO:0000313" key="1">
    <source>
        <dbReference type="EMBL" id="EFI26752.1"/>
    </source>
</evidence>
<evidence type="ECO:0000313" key="2">
    <source>
        <dbReference type="Proteomes" id="UP000001861"/>
    </source>
</evidence>